<dbReference type="InterPro" id="IPR037293">
    <property type="entry name" value="Gal_Oxidase_central_sf"/>
</dbReference>
<evidence type="ECO:0000313" key="1">
    <source>
        <dbReference type="EMBL" id="CAG8623057.1"/>
    </source>
</evidence>
<evidence type="ECO:0000313" key="2">
    <source>
        <dbReference type="Proteomes" id="UP000789508"/>
    </source>
</evidence>
<keyword evidence="2" id="KW-1185">Reference proteome</keyword>
<sequence>MTDDQKNVRGIHPNSVVFTELPDDENTKAAAANDLQINNPTYEFYPEVEQKPFNFLSTLHVLPACSNTIFIFARTKLTLFDYSTGTVNKKFIRYPRVPKIIPLTGSSLWEVGSRDWFGVPEWYMEDFLWVSEGTPDAVILADGTVLFIKGTVCGCEKSSKWTVFIPSEISRVYHSVATLVADGLV</sequence>
<dbReference type="Proteomes" id="UP000789508">
    <property type="component" value="Unassembled WGS sequence"/>
</dbReference>
<organism evidence="1 2">
    <name type="scientific">Ambispora leptoticha</name>
    <dbReference type="NCBI Taxonomy" id="144679"/>
    <lineage>
        <taxon>Eukaryota</taxon>
        <taxon>Fungi</taxon>
        <taxon>Fungi incertae sedis</taxon>
        <taxon>Mucoromycota</taxon>
        <taxon>Glomeromycotina</taxon>
        <taxon>Glomeromycetes</taxon>
        <taxon>Archaeosporales</taxon>
        <taxon>Ambisporaceae</taxon>
        <taxon>Ambispora</taxon>
    </lineage>
</organism>
<dbReference type="OrthoDB" id="2019572at2759"/>
<dbReference type="AlphaFoldDB" id="A0A9N9D5E6"/>
<protein>
    <submittedName>
        <fullName evidence="1">13827_t:CDS:1</fullName>
    </submittedName>
</protein>
<dbReference type="EMBL" id="CAJVPS010006230">
    <property type="protein sequence ID" value="CAG8623057.1"/>
    <property type="molecule type" value="Genomic_DNA"/>
</dbReference>
<comment type="caution">
    <text evidence="1">The sequence shown here is derived from an EMBL/GenBank/DDBJ whole genome shotgun (WGS) entry which is preliminary data.</text>
</comment>
<name>A0A9N9D5E6_9GLOM</name>
<accession>A0A9N9D5E6</accession>
<proteinExistence type="predicted"/>
<reference evidence="1" key="1">
    <citation type="submission" date="2021-06" db="EMBL/GenBank/DDBJ databases">
        <authorList>
            <person name="Kallberg Y."/>
            <person name="Tangrot J."/>
            <person name="Rosling A."/>
        </authorList>
    </citation>
    <scope>NUCLEOTIDE SEQUENCE</scope>
    <source>
        <strain evidence="1">FL130A</strain>
    </source>
</reference>
<dbReference type="Gene3D" id="2.130.10.80">
    <property type="entry name" value="Galactose oxidase/kelch, beta-propeller"/>
    <property type="match status" value="1"/>
</dbReference>
<gene>
    <name evidence="1" type="ORF">ALEPTO_LOCUS9048</name>
</gene>